<gene>
    <name evidence="8" type="ORF">ACFO4O_05040</name>
</gene>
<feature type="transmembrane region" description="Helical" evidence="7">
    <location>
        <begin position="133"/>
        <end position="159"/>
    </location>
</feature>
<keyword evidence="4 7" id="KW-0812">Transmembrane</keyword>
<evidence type="ECO:0000256" key="2">
    <source>
        <dbReference type="ARBA" id="ARBA00022448"/>
    </source>
</evidence>
<evidence type="ECO:0000313" key="9">
    <source>
        <dbReference type="Proteomes" id="UP001595897"/>
    </source>
</evidence>
<keyword evidence="3" id="KW-1003">Cell membrane</keyword>
<dbReference type="Proteomes" id="UP001595897">
    <property type="component" value="Unassembled WGS sequence"/>
</dbReference>
<evidence type="ECO:0000256" key="7">
    <source>
        <dbReference type="SAM" id="Phobius"/>
    </source>
</evidence>
<dbReference type="Pfam" id="PF01891">
    <property type="entry name" value="CbiM"/>
    <property type="match status" value="1"/>
</dbReference>
<evidence type="ECO:0000256" key="6">
    <source>
        <dbReference type="ARBA" id="ARBA00023136"/>
    </source>
</evidence>
<dbReference type="RefSeq" id="WP_382406262.1">
    <property type="nucleotide sequence ID" value="NZ_JBHSGU010000002.1"/>
</dbReference>
<keyword evidence="9" id="KW-1185">Reference proteome</keyword>
<dbReference type="InterPro" id="IPR002751">
    <property type="entry name" value="CbiM/NikMN"/>
</dbReference>
<accession>A0ABV9LV84</accession>
<feature type="transmembrane region" description="Helical" evidence="7">
    <location>
        <begin position="179"/>
        <end position="199"/>
    </location>
</feature>
<evidence type="ECO:0000256" key="1">
    <source>
        <dbReference type="ARBA" id="ARBA00004651"/>
    </source>
</evidence>
<evidence type="ECO:0000256" key="3">
    <source>
        <dbReference type="ARBA" id="ARBA00022475"/>
    </source>
</evidence>
<feature type="transmembrane region" description="Helical" evidence="7">
    <location>
        <begin position="35"/>
        <end position="53"/>
    </location>
</feature>
<dbReference type="Gene3D" id="1.10.1760.20">
    <property type="match status" value="1"/>
</dbReference>
<keyword evidence="5 7" id="KW-1133">Transmembrane helix</keyword>
<reference evidence="9" key="1">
    <citation type="journal article" date="2019" name="Int. J. Syst. Evol. Microbiol.">
        <title>The Global Catalogue of Microorganisms (GCM) 10K type strain sequencing project: providing services to taxonomists for standard genome sequencing and annotation.</title>
        <authorList>
            <consortium name="The Broad Institute Genomics Platform"/>
            <consortium name="The Broad Institute Genome Sequencing Center for Infectious Disease"/>
            <person name="Wu L."/>
            <person name="Ma J."/>
        </authorList>
    </citation>
    <scope>NUCLEOTIDE SEQUENCE [LARGE SCALE GENOMIC DNA]</scope>
    <source>
        <strain evidence="9">KACC 12507</strain>
    </source>
</reference>
<feature type="transmembrane region" description="Helical" evidence="7">
    <location>
        <begin position="100"/>
        <end position="121"/>
    </location>
</feature>
<evidence type="ECO:0000256" key="5">
    <source>
        <dbReference type="ARBA" id="ARBA00022989"/>
    </source>
</evidence>
<keyword evidence="2" id="KW-0813">Transport</keyword>
<feature type="transmembrane region" description="Helical" evidence="7">
    <location>
        <begin position="65"/>
        <end position="94"/>
    </location>
</feature>
<evidence type="ECO:0000256" key="4">
    <source>
        <dbReference type="ARBA" id="ARBA00022692"/>
    </source>
</evidence>
<proteinExistence type="predicted"/>
<evidence type="ECO:0000313" key="8">
    <source>
        <dbReference type="EMBL" id="MFC4699520.1"/>
    </source>
</evidence>
<sequence>MHLTGIQIGSLLLFLGVLGFICSRTDFTQLAKDKAFQHRFFGAITCVFVLWLFRVSIYDGLVMHFLWLTTLTLVLGLRWAILGATVVLIGSTIIGQESASMFGVNALLGVVLPIGFTYLVYMLTFHKISRNLFIYIFLCAFFPGAITMVLKMLAMSGYFYIEGMYPWDVIEYNYTQMTILMMFPEAFFNGMTITCLIVYKPDLVYTFEDKFYIDGK</sequence>
<comment type="caution">
    <text evidence="8">The sequence shown here is derived from an EMBL/GenBank/DDBJ whole genome shotgun (WGS) entry which is preliminary data.</text>
</comment>
<comment type="subcellular location">
    <subcellularLocation>
        <location evidence="1">Cell membrane</location>
        <topology evidence="1">Multi-pass membrane protein</topology>
    </subcellularLocation>
</comment>
<protein>
    <submittedName>
        <fullName evidence="8">Energy-coupling factor ABC transporter permease</fullName>
    </submittedName>
</protein>
<name>A0ABV9LV84_9ALTE</name>
<dbReference type="EMBL" id="JBHSGU010000002">
    <property type="protein sequence ID" value="MFC4699520.1"/>
    <property type="molecule type" value="Genomic_DNA"/>
</dbReference>
<keyword evidence="6 7" id="KW-0472">Membrane</keyword>
<organism evidence="8 9">
    <name type="scientific">Glaciecola siphonariae</name>
    <dbReference type="NCBI Taxonomy" id="521012"/>
    <lineage>
        <taxon>Bacteria</taxon>
        <taxon>Pseudomonadati</taxon>
        <taxon>Pseudomonadota</taxon>
        <taxon>Gammaproteobacteria</taxon>
        <taxon>Alteromonadales</taxon>
        <taxon>Alteromonadaceae</taxon>
        <taxon>Glaciecola</taxon>
    </lineage>
</organism>